<sequence>MTTELSGIQNSTFRAEFIDVPRVLADWTQQYGGLADKDVLDFGCGEGATTLGVALHHRPRRVVGVDILPKIWNTIPNARKYIDLAAEPDNLLLKQVEQDTPLDDLGMFDVVYSWSVFEHVQHDLIADCFAKMKRVLRPNGVLFMQTTPLYFSAFGSHFQHWIPTPWSHLLIQHDVYSNELRRRVGDEAQAHDLWCMFENLNRATANQIVRAARQTGLEIIREHRTYDDYKIPDDLREIYAEEVLRTNQLVFLAKHG</sequence>
<dbReference type="EMBL" id="JACHVZ010000041">
    <property type="protein sequence ID" value="MBB2932965.1"/>
    <property type="molecule type" value="Genomic_DNA"/>
</dbReference>
<keyword evidence="2" id="KW-1185">Reference proteome</keyword>
<dbReference type="SUPFAM" id="SSF53335">
    <property type="entry name" value="S-adenosyl-L-methionine-dependent methyltransferases"/>
    <property type="match status" value="1"/>
</dbReference>
<comment type="caution">
    <text evidence="1">The sequence shown here is derived from an EMBL/GenBank/DDBJ whole genome shotgun (WGS) entry which is preliminary data.</text>
</comment>
<organism evidence="1 2">
    <name type="scientific">Paraburkholderia silvatlantica</name>
    <dbReference type="NCBI Taxonomy" id="321895"/>
    <lineage>
        <taxon>Bacteria</taxon>
        <taxon>Pseudomonadati</taxon>
        <taxon>Pseudomonadota</taxon>
        <taxon>Betaproteobacteria</taxon>
        <taxon>Burkholderiales</taxon>
        <taxon>Burkholderiaceae</taxon>
        <taxon>Paraburkholderia</taxon>
    </lineage>
</organism>
<dbReference type="CDD" id="cd02440">
    <property type="entry name" value="AdoMet_MTases"/>
    <property type="match status" value="1"/>
</dbReference>
<name>A0ABR6FZU7_9BURK</name>
<dbReference type="PANTHER" id="PTHR43464">
    <property type="entry name" value="METHYLTRANSFERASE"/>
    <property type="match status" value="1"/>
</dbReference>
<dbReference type="Pfam" id="PF13489">
    <property type="entry name" value="Methyltransf_23"/>
    <property type="match status" value="1"/>
</dbReference>
<reference evidence="1 2" key="1">
    <citation type="submission" date="2020-08" db="EMBL/GenBank/DDBJ databases">
        <title>Genomic Encyclopedia of Type Strains, Phase IV (KMG-V): Genome sequencing to study the core and pangenomes of soil and plant-associated prokaryotes.</title>
        <authorList>
            <person name="Whitman W."/>
        </authorList>
    </citation>
    <scope>NUCLEOTIDE SEQUENCE [LARGE SCALE GENOMIC DNA]</scope>
    <source>
        <strain evidence="1 2">SRMrh-85</strain>
    </source>
</reference>
<dbReference type="PANTHER" id="PTHR43464:SF23">
    <property type="entry name" value="JUVENILE HORMONE ACID O-METHYLTRANSFERASE"/>
    <property type="match status" value="1"/>
</dbReference>
<dbReference type="Proteomes" id="UP000533533">
    <property type="component" value="Unassembled WGS sequence"/>
</dbReference>
<evidence type="ECO:0000313" key="1">
    <source>
        <dbReference type="EMBL" id="MBB2932965.1"/>
    </source>
</evidence>
<dbReference type="RefSeq" id="WP_110389022.1">
    <property type="nucleotide sequence ID" value="NZ_JACHVZ010000041.1"/>
</dbReference>
<accession>A0ABR6FZU7</accession>
<evidence type="ECO:0000313" key="2">
    <source>
        <dbReference type="Proteomes" id="UP000533533"/>
    </source>
</evidence>
<dbReference type="InterPro" id="IPR029063">
    <property type="entry name" value="SAM-dependent_MTases_sf"/>
</dbReference>
<dbReference type="Gene3D" id="3.40.50.150">
    <property type="entry name" value="Vaccinia Virus protein VP39"/>
    <property type="match status" value="1"/>
</dbReference>
<gene>
    <name evidence="1" type="ORF">FHX59_007455</name>
</gene>
<protein>
    <submittedName>
        <fullName evidence="1">Cyclopropane fatty-acyl-phospholipid synthase-like methyltransferase</fullName>
    </submittedName>
</protein>
<proteinExistence type="predicted"/>